<dbReference type="PANTHER" id="PTHR46594:SF4">
    <property type="entry name" value="P-TYPE CATION-TRANSPORTING ATPASE"/>
    <property type="match status" value="1"/>
</dbReference>
<dbReference type="Proteomes" id="UP000032434">
    <property type="component" value="Chromosome 1"/>
</dbReference>
<evidence type="ECO:0000313" key="5">
    <source>
        <dbReference type="Proteomes" id="UP000032434"/>
    </source>
</evidence>
<dbReference type="Gene3D" id="3.30.70.100">
    <property type="match status" value="1"/>
</dbReference>
<dbReference type="AlphaFoldDB" id="A0A061AHG2"/>
<sequence>MESTIKIEGMTCKHCQMRVEKTLSSLDGVEKVTVDLEKGLAHVQSNTSLNETILKEKIDDAGYKVISIE</sequence>
<protein>
    <recommendedName>
        <fullName evidence="1">Copper chaperone CopZ</fullName>
    </recommendedName>
</protein>
<dbReference type="OrthoDB" id="9813965at2"/>
<dbReference type="Pfam" id="PF00403">
    <property type="entry name" value="HMA"/>
    <property type="match status" value="1"/>
</dbReference>
<keyword evidence="5" id="KW-1185">Reference proteome</keyword>
<accession>A0A061AHG2</accession>
<dbReference type="PANTHER" id="PTHR46594">
    <property type="entry name" value="P-TYPE CATION-TRANSPORTING ATPASE"/>
    <property type="match status" value="1"/>
</dbReference>
<dbReference type="PRINTS" id="PR00944">
    <property type="entry name" value="CUEXPORT"/>
</dbReference>
<organism evidence="4 5">
    <name type="scientific">Acholeplasma oculi</name>
    <dbReference type="NCBI Taxonomy" id="35623"/>
    <lineage>
        <taxon>Bacteria</taxon>
        <taxon>Bacillati</taxon>
        <taxon>Mycoplasmatota</taxon>
        <taxon>Mollicutes</taxon>
        <taxon>Acholeplasmatales</taxon>
        <taxon>Acholeplasmataceae</taxon>
        <taxon>Acholeplasma</taxon>
    </lineage>
</organism>
<dbReference type="FunCoup" id="A0A061AHG2">
    <property type="interactions" value="29"/>
</dbReference>
<dbReference type="InterPro" id="IPR006121">
    <property type="entry name" value="HMA_dom"/>
</dbReference>
<dbReference type="InParanoid" id="A0A061AHG2"/>
<dbReference type="RefSeq" id="WP_045748975.1">
    <property type="nucleotide sequence ID" value="NZ_FUZK01000005.1"/>
</dbReference>
<dbReference type="EMBL" id="LK028559">
    <property type="protein sequence ID" value="CDR30422.1"/>
    <property type="molecule type" value="Genomic_DNA"/>
</dbReference>
<dbReference type="GO" id="GO:0006825">
    <property type="term" value="P:copper ion transport"/>
    <property type="evidence" value="ECO:0007669"/>
    <property type="project" value="InterPro"/>
</dbReference>
<dbReference type="InterPro" id="IPR000428">
    <property type="entry name" value="Cu-bd"/>
</dbReference>
<reference evidence="5" key="1">
    <citation type="submission" date="2014-05" db="EMBL/GenBank/DDBJ databases">
        <authorList>
            <person name="Kube M."/>
        </authorList>
    </citation>
    <scope>NUCLEOTIDE SEQUENCE [LARGE SCALE GENOMIC DNA]</scope>
</reference>
<dbReference type="FunFam" id="3.30.70.100:FF:000001">
    <property type="entry name" value="ATPase copper transporting beta"/>
    <property type="match status" value="1"/>
</dbReference>
<name>A0A061AHG2_9MOLU</name>
<evidence type="ECO:0000259" key="3">
    <source>
        <dbReference type="PROSITE" id="PS50846"/>
    </source>
</evidence>
<dbReference type="SUPFAM" id="SSF55008">
    <property type="entry name" value="HMA, heavy metal-associated domain"/>
    <property type="match status" value="1"/>
</dbReference>
<dbReference type="CDD" id="cd00371">
    <property type="entry name" value="HMA"/>
    <property type="match status" value="1"/>
</dbReference>
<feature type="domain" description="HMA" evidence="3">
    <location>
        <begin position="1"/>
        <end position="66"/>
    </location>
</feature>
<dbReference type="PROSITE" id="PS01047">
    <property type="entry name" value="HMA_1"/>
    <property type="match status" value="1"/>
</dbReference>
<dbReference type="HOGENOM" id="CLU_134973_10_4_14"/>
<dbReference type="KEGG" id="aoc:Aocu_03490"/>
<dbReference type="PROSITE" id="PS50846">
    <property type="entry name" value="HMA_2"/>
    <property type="match status" value="1"/>
</dbReference>
<evidence type="ECO:0000256" key="1">
    <source>
        <dbReference type="ARBA" id="ARBA00015313"/>
    </source>
</evidence>
<evidence type="ECO:0000313" key="4">
    <source>
        <dbReference type="EMBL" id="CDR30422.1"/>
    </source>
</evidence>
<keyword evidence="2" id="KW-0479">Metal-binding</keyword>
<dbReference type="GO" id="GO:0005507">
    <property type="term" value="F:copper ion binding"/>
    <property type="evidence" value="ECO:0007669"/>
    <property type="project" value="InterPro"/>
</dbReference>
<proteinExistence type="predicted"/>
<dbReference type="STRING" id="35623.Aocu_03490"/>
<dbReference type="PATRIC" id="fig|35623.3.peg.349"/>
<dbReference type="InterPro" id="IPR017969">
    <property type="entry name" value="Heavy-metal-associated_CS"/>
</dbReference>
<dbReference type="InterPro" id="IPR036163">
    <property type="entry name" value="HMA_dom_sf"/>
</dbReference>
<evidence type="ECO:0000256" key="2">
    <source>
        <dbReference type="ARBA" id="ARBA00022723"/>
    </source>
</evidence>
<gene>
    <name evidence="4" type="primary">copP</name>
    <name evidence="4" type="ORF">Aocu_03490</name>
</gene>